<dbReference type="OrthoDB" id="6475849at2759"/>
<keyword evidence="6" id="KW-0862">Zinc</keyword>
<dbReference type="InterPro" id="IPR000718">
    <property type="entry name" value="Peptidase_M13"/>
</dbReference>
<dbReference type="Gene3D" id="3.40.390.10">
    <property type="entry name" value="Collagenase (Catalytic Domain)"/>
    <property type="match status" value="1"/>
</dbReference>
<dbReference type="RefSeq" id="XP_031013571.1">
    <property type="nucleotide sequence ID" value="XM_031162416.1"/>
</dbReference>
<dbReference type="CDD" id="cd08662">
    <property type="entry name" value="M13"/>
    <property type="match status" value="1"/>
</dbReference>
<keyword evidence="5" id="KW-0378">Hydrolase</keyword>
<dbReference type="GO" id="GO:0004222">
    <property type="term" value="F:metalloendopeptidase activity"/>
    <property type="evidence" value="ECO:0007669"/>
    <property type="project" value="InterPro"/>
</dbReference>
<dbReference type="PANTHER" id="PTHR11733:SF167">
    <property type="entry name" value="FI17812P1-RELATED"/>
    <property type="match status" value="1"/>
</dbReference>
<dbReference type="GO" id="GO:0016485">
    <property type="term" value="P:protein processing"/>
    <property type="evidence" value="ECO:0007669"/>
    <property type="project" value="TreeGrafter"/>
</dbReference>
<evidence type="ECO:0000256" key="2">
    <source>
        <dbReference type="ARBA" id="ARBA00007357"/>
    </source>
</evidence>
<evidence type="ECO:0000313" key="11">
    <source>
        <dbReference type="Proteomes" id="UP000253153"/>
    </source>
</evidence>
<accession>A0A366R8W1</accession>
<dbReference type="InterPro" id="IPR018497">
    <property type="entry name" value="Peptidase_M13_C"/>
</dbReference>
<dbReference type="GO" id="GO:0005886">
    <property type="term" value="C:plasma membrane"/>
    <property type="evidence" value="ECO:0007669"/>
    <property type="project" value="TreeGrafter"/>
</dbReference>
<dbReference type="Pfam" id="PF01431">
    <property type="entry name" value="Peptidase_M13"/>
    <property type="match status" value="1"/>
</dbReference>
<evidence type="ECO:0000256" key="7">
    <source>
        <dbReference type="ARBA" id="ARBA00023049"/>
    </source>
</evidence>
<keyword evidence="4" id="KW-0479">Metal-binding</keyword>
<dbReference type="PANTHER" id="PTHR11733">
    <property type="entry name" value="ZINC METALLOPROTEASE FAMILY M13 NEPRILYSIN-RELATED"/>
    <property type="match status" value="1"/>
</dbReference>
<comment type="cofactor">
    <cofactor evidence="1">
        <name>Zn(2+)</name>
        <dbReference type="ChEBI" id="CHEBI:29105"/>
    </cofactor>
</comment>
<dbReference type="InterPro" id="IPR024079">
    <property type="entry name" value="MetalloPept_cat_dom_sf"/>
</dbReference>
<reference evidence="10 11" key="1">
    <citation type="submission" date="2018-06" db="EMBL/GenBank/DDBJ databases">
        <title>Fusarium incarnatum-equiseti species complex species 28.</title>
        <authorList>
            <person name="Gardiner D.M."/>
        </authorList>
    </citation>
    <scope>NUCLEOTIDE SEQUENCE [LARGE SCALE GENOMIC DNA]</scope>
    <source>
        <strain evidence="10 11">FIESC_28</strain>
    </source>
</reference>
<dbReference type="EMBL" id="QKXC01000186">
    <property type="protein sequence ID" value="RBR13312.1"/>
    <property type="molecule type" value="Genomic_DNA"/>
</dbReference>
<keyword evidence="7" id="KW-0482">Metalloprotease</keyword>
<sequence>MGLIPRTAVTGGANGLCTTPACINVADNILGGMALNHQAIDPCTNFGDLVCGSFASQNPIGPGMPSVNSLSVVEASTYATVRNILEKPYPSESWITVNFTKEETAIDKENFAKLQGAYDVCMNFTALEEQGLAQLRNVAKTVAEKFPATPMYGRGVNMTYDHAASMGETLTFFESLGIETTQRFVHKQQPSDPSKVIIGLLNPAKNGNPTDVEVLPEWLLHASDLLRAVHPANLTKSKSFSLMESVVSFQAQLSLKEGEQPDTATNATDIFLSLSELQKLAPQLNFKYVIEQLAPKSIDTPMVYMESVAIWPRISKTISKTSPEVLQAFFVWRSITALSDYVESPETEAWYRFQLKQMNTDHASPAPRWSKCVTFLDSGVKWAADVEGIGLTGLSWILGRFFADKNVTPEMKIFTSEIIASLEEAFISRVQTREWATDAVKQAAIEKVRAMGIKIGLPTSPLATDPKALKEFYSDVTITKSHVLNALTFARSRIHKNWESLGRPFDKGQIFRPNLAANAYHSPQENAMVIQSGIMQAPLFSPEHPAYLAFGGMGSIVGHEITHGFDGTGHTFDKNGNHSSWFDEESSEGFAQASQCFIKQYSNFTVTDPDGEEKKVDGELTMDENIADAGGILAAYAAWKQYEAQHGRSMDLPGLASYTHEQLFFIKYGQNWCENLGANGQHDVEDTHAPNAARVALTVENSVDFQKAFNCPRQKPTCELW</sequence>
<gene>
    <name evidence="10" type="ORF">FIESC28_08278</name>
</gene>
<keyword evidence="11" id="KW-1185">Reference proteome</keyword>
<dbReference type="PRINTS" id="PR00786">
    <property type="entry name" value="NEPRILYSIN"/>
</dbReference>
<evidence type="ECO:0000256" key="6">
    <source>
        <dbReference type="ARBA" id="ARBA00022833"/>
    </source>
</evidence>
<evidence type="ECO:0000313" key="10">
    <source>
        <dbReference type="EMBL" id="RBR13312.1"/>
    </source>
</evidence>
<proteinExistence type="inferred from homology"/>
<evidence type="ECO:0000256" key="3">
    <source>
        <dbReference type="ARBA" id="ARBA00022670"/>
    </source>
</evidence>
<comment type="similarity">
    <text evidence="2">Belongs to the peptidase M13 family.</text>
</comment>
<dbReference type="GeneID" id="41997712"/>
<evidence type="ECO:0000256" key="1">
    <source>
        <dbReference type="ARBA" id="ARBA00001947"/>
    </source>
</evidence>
<dbReference type="Pfam" id="PF05649">
    <property type="entry name" value="Peptidase_M13_N"/>
    <property type="match status" value="1"/>
</dbReference>
<evidence type="ECO:0000259" key="8">
    <source>
        <dbReference type="Pfam" id="PF01431"/>
    </source>
</evidence>
<dbReference type="PROSITE" id="PS51885">
    <property type="entry name" value="NEPRILYSIN"/>
    <property type="match status" value="1"/>
</dbReference>
<feature type="domain" description="Peptidase M13 N-terminal" evidence="9">
    <location>
        <begin position="42"/>
        <end position="458"/>
    </location>
</feature>
<dbReference type="InterPro" id="IPR042089">
    <property type="entry name" value="Peptidase_M13_dom_2"/>
</dbReference>
<evidence type="ECO:0000259" key="9">
    <source>
        <dbReference type="Pfam" id="PF05649"/>
    </source>
</evidence>
<evidence type="ECO:0000256" key="4">
    <source>
        <dbReference type="ARBA" id="ARBA00022723"/>
    </source>
</evidence>
<feature type="domain" description="Peptidase M13 C-terminal" evidence="8">
    <location>
        <begin position="518"/>
        <end position="716"/>
    </location>
</feature>
<organism evidence="10 11">
    <name type="scientific">Fusarium coffeatum</name>
    <dbReference type="NCBI Taxonomy" id="231269"/>
    <lineage>
        <taxon>Eukaryota</taxon>
        <taxon>Fungi</taxon>
        <taxon>Dikarya</taxon>
        <taxon>Ascomycota</taxon>
        <taxon>Pezizomycotina</taxon>
        <taxon>Sordariomycetes</taxon>
        <taxon>Hypocreomycetidae</taxon>
        <taxon>Hypocreales</taxon>
        <taxon>Nectriaceae</taxon>
        <taxon>Fusarium</taxon>
        <taxon>Fusarium incarnatum-equiseti species complex</taxon>
    </lineage>
</organism>
<keyword evidence="3" id="KW-0645">Protease</keyword>
<evidence type="ECO:0000256" key="5">
    <source>
        <dbReference type="ARBA" id="ARBA00022801"/>
    </source>
</evidence>
<protein>
    <recommendedName>
        <fullName evidence="12">Peptidase M13 C-terminal domain-containing protein</fullName>
    </recommendedName>
</protein>
<name>A0A366R8W1_9HYPO</name>
<dbReference type="GO" id="GO:0046872">
    <property type="term" value="F:metal ion binding"/>
    <property type="evidence" value="ECO:0007669"/>
    <property type="project" value="UniProtKB-KW"/>
</dbReference>
<dbReference type="SUPFAM" id="SSF55486">
    <property type="entry name" value="Metalloproteases ('zincins'), catalytic domain"/>
    <property type="match status" value="1"/>
</dbReference>
<comment type="caution">
    <text evidence="10">The sequence shown here is derived from an EMBL/GenBank/DDBJ whole genome shotgun (WGS) entry which is preliminary data.</text>
</comment>
<dbReference type="Gene3D" id="1.10.1380.10">
    <property type="entry name" value="Neutral endopeptidase , domain2"/>
    <property type="match status" value="1"/>
</dbReference>
<dbReference type="InterPro" id="IPR008753">
    <property type="entry name" value="Peptidase_M13_N"/>
</dbReference>
<evidence type="ECO:0008006" key="12">
    <source>
        <dbReference type="Google" id="ProtNLM"/>
    </source>
</evidence>
<dbReference type="AlphaFoldDB" id="A0A366R8W1"/>
<dbReference type="Proteomes" id="UP000253153">
    <property type="component" value="Unassembled WGS sequence"/>
</dbReference>